<dbReference type="AlphaFoldDB" id="A0A4C1Y8R5"/>
<accession>A0A4C1Y8R5</accession>
<feature type="region of interest" description="Disordered" evidence="1">
    <location>
        <begin position="87"/>
        <end position="113"/>
    </location>
</feature>
<comment type="caution">
    <text evidence="2">The sequence shown here is derived from an EMBL/GenBank/DDBJ whole genome shotgun (WGS) entry which is preliminary data.</text>
</comment>
<reference evidence="2 3" key="1">
    <citation type="journal article" date="2019" name="Commun. Biol.">
        <title>The bagworm genome reveals a unique fibroin gene that provides high tensile strength.</title>
        <authorList>
            <person name="Kono N."/>
            <person name="Nakamura H."/>
            <person name="Ohtoshi R."/>
            <person name="Tomita M."/>
            <person name="Numata K."/>
            <person name="Arakawa K."/>
        </authorList>
    </citation>
    <scope>NUCLEOTIDE SEQUENCE [LARGE SCALE GENOMIC DNA]</scope>
</reference>
<keyword evidence="3" id="KW-1185">Reference proteome</keyword>
<evidence type="ECO:0000313" key="2">
    <source>
        <dbReference type="EMBL" id="GBP72346.1"/>
    </source>
</evidence>
<name>A0A4C1Y8R5_EUMVA</name>
<evidence type="ECO:0000313" key="3">
    <source>
        <dbReference type="Proteomes" id="UP000299102"/>
    </source>
</evidence>
<sequence>MFFSTYAQKRKANDTDELSTFEGAGGGAGSGRRIVFTTATLRVSPGLFPAGVAGLRTYVAEAHGGRRAGRARRLLAAMVSGSGCRGARSHTALQSSRHVPAASAWRGARRGLR</sequence>
<feature type="region of interest" description="Disordered" evidence="1">
    <location>
        <begin position="1"/>
        <end position="28"/>
    </location>
</feature>
<dbReference type="Proteomes" id="UP000299102">
    <property type="component" value="Unassembled WGS sequence"/>
</dbReference>
<dbReference type="EMBL" id="BGZK01001142">
    <property type="protein sequence ID" value="GBP72346.1"/>
    <property type="molecule type" value="Genomic_DNA"/>
</dbReference>
<evidence type="ECO:0000256" key="1">
    <source>
        <dbReference type="SAM" id="MobiDB-lite"/>
    </source>
</evidence>
<gene>
    <name evidence="2" type="ORF">EVAR_55114_1</name>
</gene>
<proteinExistence type="predicted"/>
<organism evidence="2 3">
    <name type="scientific">Eumeta variegata</name>
    <name type="common">Bagworm moth</name>
    <name type="synonym">Eumeta japonica</name>
    <dbReference type="NCBI Taxonomy" id="151549"/>
    <lineage>
        <taxon>Eukaryota</taxon>
        <taxon>Metazoa</taxon>
        <taxon>Ecdysozoa</taxon>
        <taxon>Arthropoda</taxon>
        <taxon>Hexapoda</taxon>
        <taxon>Insecta</taxon>
        <taxon>Pterygota</taxon>
        <taxon>Neoptera</taxon>
        <taxon>Endopterygota</taxon>
        <taxon>Lepidoptera</taxon>
        <taxon>Glossata</taxon>
        <taxon>Ditrysia</taxon>
        <taxon>Tineoidea</taxon>
        <taxon>Psychidae</taxon>
        <taxon>Oiketicinae</taxon>
        <taxon>Eumeta</taxon>
    </lineage>
</organism>
<protein>
    <submittedName>
        <fullName evidence="2">Uncharacterized protein</fullName>
    </submittedName>
</protein>